<dbReference type="InterPro" id="IPR011050">
    <property type="entry name" value="Pectin_lyase_fold/virulence"/>
</dbReference>
<dbReference type="Proteomes" id="UP001357223">
    <property type="component" value="Chromosome"/>
</dbReference>
<gene>
    <name evidence="1" type="ORF">R4Z09_04620</name>
</gene>
<dbReference type="SUPFAM" id="SSF51126">
    <property type="entry name" value="Pectin lyase-like"/>
    <property type="match status" value="1"/>
</dbReference>
<proteinExistence type="predicted"/>
<dbReference type="InterPro" id="IPR012334">
    <property type="entry name" value="Pectin_lyas_fold"/>
</dbReference>
<reference evidence="1 2" key="1">
    <citation type="submission" date="2023-10" db="EMBL/GenBank/DDBJ databases">
        <title>Niallia locisalis sp.nov. isolated from a salt pond sample.</title>
        <authorList>
            <person name="Li X.-J."/>
            <person name="Dong L."/>
        </authorList>
    </citation>
    <scope>NUCLEOTIDE SEQUENCE [LARGE SCALE GENOMIC DNA]</scope>
    <source>
        <strain evidence="1 2">DSM 29761</strain>
    </source>
</reference>
<keyword evidence="2" id="KW-1185">Reference proteome</keyword>
<dbReference type="RefSeq" id="WP_338451193.1">
    <property type="nucleotide sequence ID" value="NZ_CP137640.1"/>
</dbReference>
<dbReference type="Gene3D" id="2.160.20.10">
    <property type="entry name" value="Single-stranded right-handed beta-helix, Pectin lyase-like"/>
    <property type="match status" value="1"/>
</dbReference>
<protein>
    <submittedName>
        <fullName evidence="1">Uncharacterized protein</fullName>
    </submittedName>
</protein>
<name>A0ABZ2CEZ4_9BACI</name>
<sequence>MTRWSLLFSGMLLLVSLAIPVNTLAAGSLQKQIDAIPSGGTLVLDAGVYKESLILTKPMTIEGSAGTIISSCTEEDPVITINGEKVTIKNLQVESCSEAEGAAAIVVKGKEHTLENLSITAVQFGIKLDEAMATTISQVEINGQGNKNGIDLWKASDNLY</sequence>
<organism evidence="1 2">
    <name type="scientific">Niallia oryzisoli</name>
    <dbReference type="NCBI Taxonomy" id="1737571"/>
    <lineage>
        <taxon>Bacteria</taxon>
        <taxon>Bacillati</taxon>
        <taxon>Bacillota</taxon>
        <taxon>Bacilli</taxon>
        <taxon>Bacillales</taxon>
        <taxon>Bacillaceae</taxon>
        <taxon>Niallia</taxon>
    </lineage>
</organism>
<accession>A0ABZ2CEZ4</accession>
<evidence type="ECO:0000313" key="1">
    <source>
        <dbReference type="EMBL" id="WVX82290.1"/>
    </source>
</evidence>
<dbReference type="EMBL" id="CP137640">
    <property type="protein sequence ID" value="WVX82290.1"/>
    <property type="molecule type" value="Genomic_DNA"/>
</dbReference>
<evidence type="ECO:0000313" key="2">
    <source>
        <dbReference type="Proteomes" id="UP001357223"/>
    </source>
</evidence>